<gene>
    <name evidence="8" type="primary">LOC123085848</name>
</gene>
<dbReference type="PIRSF" id="PIRSF036417">
    <property type="entry name" value="3-ktacl-CoA_syn"/>
    <property type="match status" value="1"/>
</dbReference>
<evidence type="ECO:0000256" key="5">
    <source>
        <dbReference type="SAM" id="Phobius"/>
    </source>
</evidence>
<dbReference type="InterPro" id="IPR013747">
    <property type="entry name" value="ACP_syn_III_C"/>
</dbReference>
<proteinExistence type="inferred from homology"/>
<dbReference type="Proteomes" id="UP000019116">
    <property type="component" value="Chromosome 1B"/>
</dbReference>
<reference evidence="8" key="2">
    <citation type="submission" date="2018-10" db="UniProtKB">
        <authorList>
            <consortium name="EnsemblPlants"/>
        </authorList>
    </citation>
    <scope>IDENTIFICATION</scope>
</reference>
<dbReference type="InterPro" id="IPR013601">
    <property type="entry name" value="FAE1_typ3_polyketide_synth"/>
</dbReference>
<evidence type="ECO:0000313" key="9">
    <source>
        <dbReference type="Proteomes" id="UP000019116"/>
    </source>
</evidence>
<sequence>MNQPTPKNKHLKPLSAPSNMVSKHLKPLYQLVVNNFLIVVVAPVTALVVLRKAAQLGPDELLSRLHGLRQVHVFLAVFLPIAIATLYFMRRPRSVYLVDYACCRPKSNCRVSIGSFIESARLSPYIDDGTFHFMSRMLQRSGLGDQTYLHPSLHHIPPHCCLSESRDEAEQIIFATIDDLLAKTGISPDAIDILVTNCSGFTPTPTFTDIMVNKYKLRGDIRNVNMSGMGCSAGVISLDVARSLLQAAPRGAHALVVSMEITSFIYYTGPDRTMLLPGALFRMGAAAVLLSTSRAKSRLRLTHIVRTLTAAKDRAYLCASLKEDEHGETGIYLSKDLVPVAGETLKANIASLGSVVLPPSEKLLFALSFIARKALGRRIKLYVPDFRMAFEHFCVHSGGRAVIDAVQTSLCLSDENVEPSRMTLHRFGNTSSTSLWYELAYIEAKGRMRKGDRVWMVGFGSGFKCNSAVWECIRSPSDVTTLGAPWADSIHQYPVKI</sequence>
<keyword evidence="5" id="KW-0472">Membrane</keyword>
<dbReference type="SMR" id="A0A3B5YRJ4"/>
<keyword evidence="9" id="KW-1185">Reference proteome</keyword>
<dbReference type="EnsemblPlants" id="TraesCS1B02G053700.1">
    <property type="protein sequence ID" value="TraesCS1B02G053700.1.cds1"/>
    <property type="gene ID" value="TraesCS1B02G053700"/>
</dbReference>
<protein>
    <recommendedName>
        <fullName evidence="4">3-ketoacyl-CoA synthase</fullName>
        <ecNumber evidence="4">2.3.1.-</ecNumber>
    </recommendedName>
</protein>
<dbReference type="OMA" id="NMVSKHL"/>
<accession>A0A3B5YRJ4</accession>
<dbReference type="UniPathway" id="UPA00094"/>
<evidence type="ECO:0000256" key="2">
    <source>
        <dbReference type="ARBA" id="ARBA00022679"/>
    </source>
</evidence>
<feature type="transmembrane region" description="Helical" evidence="5">
    <location>
        <begin position="70"/>
        <end position="89"/>
    </location>
</feature>
<dbReference type="InterPro" id="IPR012392">
    <property type="entry name" value="3-ktacl-CoA_syn"/>
</dbReference>
<dbReference type="Gene3D" id="3.40.47.10">
    <property type="match status" value="1"/>
</dbReference>
<keyword evidence="2 4" id="KW-0808">Transferase</keyword>
<keyword evidence="5" id="KW-1133">Transmembrane helix</keyword>
<dbReference type="GO" id="GO:0006633">
    <property type="term" value="P:fatty acid biosynthetic process"/>
    <property type="evidence" value="ECO:0007669"/>
    <property type="project" value="UniProtKB-UniPathway"/>
</dbReference>
<dbReference type="Gramene" id="TraesCS1B02G053700.1">
    <property type="protein sequence ID" value="TraesCS1B02G053700.1.cds1"/>
    <property type="gene ID" value="TraesCS1B02G053700"/>
</dbReference>
<dbReference type="Pfam" id="PF08392">
    <property type="entry name" value="FAE1_CUT1_RppA"/>
    <property type="match status" value="1"/>
</dbReference>
<feature type="transmembrane region" description="Helical" evidence="5">
    <location>
        <begin position="28"/>
        <end position="50"/>
    </location>
</feature>
<evidence type="ECO:0000313" key="8">
    <source>
        <dbReference type="EnsemblPlants" id="TraesCS1B02G053700.1.cds1"/>
    </source>
</evidence>
<organism evidence="8">
    <name type="scientific">Triticum aestivum</name>
    <name type="common">Wheat</name>
    <dbReference type="NCBI Taxonomy" id="4565"/>
    <lineage>
        <taxon>Eukaryota</taxon>
        <taxon>Viridiplantae</taxon>
        <taxon>Streptophyta</taxon>
        <taxon>Embryophyta</taxon>
        <taxon>Tracheophyta</taxon>
        <taxon>Spermatophyta</taxon>
        <taxon>Magnoliopsida</taxon>
        <taxon>Liliopsida</taxon>
        <taxon>Poales</taxon>
        <taxon>Poaceae</taxon>
        <taxon>BOP clade</taxon>
        <taxon>Pooideae</taxon>
        <taxon>Triticodae</taxon>
        <taxon>Triticeae</taxon>
        <taxon>Triticinae</taxon>
        <taxon>Triticum</taxon>
    </lineage>
</organism>
<evidence type="ECO:0000256" key="1">
    <source>
        <dbReference type="ARBA" id="ARBA00005531"/>
    </source>
</evidence>
<evidence type="ECO:0000256" key="3">
    <source>
        <dbReference type="ARBA" id="ARBA00023315"/>
    </source>
</evidence>
<dbReference type="Pfam" id="PF08541">
    <property type="entry name" value="ACP_syn_III_C"/>
    <property type="match status" value="1"/>
</dbReference>
<evidence type="ECO:0000256" key="4">
    <source>
        <dbReference type="PIRNR" id="PIRNR036417"/>
    </source>
</evidence>
<dbReference type="GO" id="GO:0016747">
    <property type="term" value="F:acyltransferase activity, transferring groups other than amino-acyl groups"/>
    <property type="evidence" value="ECO:0007669"/>
    <property type="project" value="InterPro"/>
</dbReference>
<dbReference type="Gramene" id="TraesCS1B03G0121500.1">
    <property type="protein sequence ID" value="TraesCS1B03G0121500.1.CDS1"/>
    <property type="gene ID" value="TraesCS1B03G0121500"/>
</dbReference>
<name>A0A3B5YRJ4_WHEAT</name>
<keyword evidence="5" id="KW-0812">Transmembrane</keyword>
<dbReference type="PANTHER" id="PTHR31561">
    <property type="entry name" value="3-KETOACYL-COA SYNTHASE"/>
    <property type="match status" value="1"/>
</dbReference>
<comment type="pathway">
    <text evidence="4">Lipid metabolism; fatty acid biosynthesis.</text>
</comment>
<dbReference type="CDD" id="cd00831">
    <property type="entry name" value="CHS_like"/>
    <property type="match status" value="1"/>
</dbReference>
<dbReference type="AlphaFoldDB" id="A0A3B5YRJ4"/>
<evidence type="ECO:0000259" key="6">
    <source>
        <dbReference type="Pfam" id="PF08392"/>
    </source>
</evidence>
<reference evidence="8" key="1">
    <citation type="submission" date="2018-08" db="EMBL/GenBank/DDBJ databases">
        <authorList>
            <person name="Rossello M."/>
        </authorList>
    </citation>
    <scope>NUCLEOTIDE SEQUENCE [LARGE SCALE GENOMIC DNA]</scope>
    <source>
        <strain evidence="8">cv. Chinese Spring</strain>
    </source>
</reference>
<dbReference type="EC" id="2.3.1.-" evidence="4"/>
<comment type="similarity">
    <text evidence="1 4">Belongs to the thiolase-like superfamily. Chalcone/stilbene synthases family.</text>
</comment>
<dbReference type="STRING" id="4565.A0A3B5YRJ4"/>
<dbReference type="InterPro" id="IPR016039">
    <property type="entry name" value="Thiolase-like"/>
</dbReference>
<dbReference type="GO" id="GO:0016020">
    <property type="term" value="C:membrane"/>
    <property type="evidence" value="ECO:0007669"/>
    <property type="project" value="InterPro"/>
</dbReference>
<dbReference type="PaxDb" id="4565-Traes_1BS_59A651123.1"/>
<feature type="domain" description="FAE" evidence="6">
    <location>
        <begin position="87"/>
        <end position="373"/>
    </location>
</feature>
<dbReference type="OrthoDB" id="645614at2759"/>
<keyword evidence="3 4" id="KW-0012">Acyltransferase</keyword>
<evidence type="ECO:0000259" key="7">
    <source>
        <dbReference type="Pfam" id="PF08541"/>
    </source>
</evidence>
<feature type="domain" description="Beta-ketoacyl-[acyl-carrier-protein] synthase III C-terminal" evidence="7">
    <location>
        <begin position="391"/>
        <end position="471"/>
    </location>
</feature>
<dbReference type="SUPFAM" id="SSF53901">
    <property type="entry name" value="Thiolase-like"/>
    <property type="match status" value="2"/>
</dbReference>